<sequence length="84" mass="8857">MERVAKKTSAFAVVMAMAVLAVMATTSTAQRTGQDFVNAHNDARAAVGVGPVSWDTKLADFAQSYANTRKGDCSMTHSNNGVYG</sequence>
<organism evidence="3 4">
    <name type="scientific">Zizania palustris</name>
    <name type="common">Northern wild rice</name>
    <dbReference type="NCBI Taxonomy" id="103762"/>
    <lineage>
        <taxon>Eukaryota</taxon>
        <taxon>Viridiplantae</taxon>
        <taxon>Streptophyta</taxon>
        <taxon>Embryophyta</taxon>
        <taxon>Tracheophyta</taxon>
        <taxon>Spermatophyta</taxon>
        <taxon>Magnoliopsida</taxon>
        <taxon>Liliopsida</taxon>
        <taxon>Poales</taxon>
        <taxon>Poaceae</taxon>
        <taxon>BOP clade</taxon>
        <taxon>Oryzoideae</taxon>
        <taxon>Oryzeae</taxon>
        <taxon>Zizaniinae</taxon>
        <taxon>Zizania</taxon>
    </lineage>
</organism>
<feature type="signal peptide" evidence="1">
    <location>
        <begin position="1"/>
        <end position="29"/>
    </location>
</feature>
<dbReference type="InterPro" id="IPR014044">
    <property type="entry name" value="CAP_dom"/>
</dbReference>
<feature type="domain" description="SCP" evidence="2">
    <location>
        <begin position="37"/>
        <end position="79"/>
    </location>
</feature>
<dbReference type="EMBL" id="JAAALK010000282">
    <property type="protein sequence ID" value="KAG8081396.1"/>
    <property type="molecule type" value="Genomic_DNA"/>
</dbReference>
<dbReference type="OrthoDB" id="337038at2759"/>
<feature type="chain" id="PRO_5035206407" description="SCP domain-containing protein" evidence="1">
    <location>
        <begin position="30"/>
        <end position="84"/>
    </location>
</feature>
<evidence type="ECO:0000259" key="2">
    <source>
        <dbReference type="Pfam" id="PF00188"/>
    </source>
</evidence>
<keyword evidence="1" id="KW-0732">Signal</keyword>
<dbReference type="AlphaFoldDB" id="A0A8J5TKF3"/>
<reference evidence="3" key="2">
    <citation type="submission" date="2021-02" db="EMBL/GenBank/DDBJ databases">
        <authorList>
            <person name="Kimball J.A."/>
            <person name="Haas M.W."/>
            <person name="Macchietto M."/>
            <person name="Kono T."/>
            <person name="Duquette J."/>
            <person name="Shao M."/>
        </authorList>
    </citation>
    <scope>NUCLEOTIDE SEQUENCE</scope>
    <source>
        <tissue evidence="3">Fresh leaf tissue</tissue>
    </source>
</reference>
<evidence type="ECO:0000313" key="3">
    <source>
        <dbReference type="EMBL" id="KAG8081396.1"/>
    </source>
</evidence>
<keyword evidence="4" id="KW-1185">Reference proteome</keyword>
<dbReference type="Proteomes" id="UP000729402">
    <property type="component" value="Unassembled WGS sequence"/>
</dbReference>
<evidence type="ECO:0000256" key="1">
    <source>
        <dbReference type="SAM" id="SignalP"/>
    </source>
</evidence>
<gene>
    <name evidence="3" type="ORF">GUJ93_ZPchr0007g5820</name>
</gene>
<proteinExistence type="predicted"/>
<protein>
    <recommendedName>
        <fullName evidence="2">SCP domain-containing protein</fullName>
    </recommendedName>
</protein>
<dbReference type="Pfam" id="PF00188">
    <property type="entry name" value="CAP"/>
    <property type="match status" value="1"/>
</dbReference>
<name>A0A8J5TKF3_ZIZPA</name>
<evidence type="ECO:0000313" key="4">
    <source>
        <dbReference type="Proteomes" id="UP000729402"/>
    </source>
</evidence>
<accession>A0A8J5TKF3</accession>
<comment type="caution">
    <text evidence="3">The sequence shown here is derived from an EMBL/GenBank/DDBJ whole genome shotgun (WGS) entry which is preliminary data.</text>
</comment>
<reference evidence="3" key="1">
    <citation type="journal article" date="2021" name="bioRxiv">
        <title>Whole Genome Assembly and Annotation of Northern Wild Rice, Zizania palustris L., Supports a Whole Genome Duplication in the Zizania Genus.</title>
        <authorList>
            <person name="Haas M."/>
            <person name="Kono T."/>
            <person name="Macchietto M."/>
            <person name="Millas R."/>
            <person name="McGilp L."/>
            <person name="Shao M."/>
            <person name="Duquette J."/>
            <person name="Hirsch C.N."/>
            <person name="Kimball J."/>
        </authorList>
    </citation>
    <scope>NUCLEOTIDE SEQUENCE</scope>
    <source>
        <tissue evidence="3">Fresh leaf tissue</tissue>
    </source>
</reference>